<gene>
    <name evidence="12" type="ORF">BJF93_13455</name>
</gene>
<dbReference type="OrthoDB" id="226486at2"/>
<keyword evidence="4" id="KW-0808">Transferase</keyword>
<keyword evidence="10" id="KW-1133">Transmembrane helix</keyword>
<dbReference type="CDD" id="cd00082">
    <property type="entry name" value="HisKA"/>
    <property type="match status" value="1"/>
</dbReference>
<dbReference type="Pfam" id="PF02518">
    <property type="entry name" value="HATPase_c"/>
    <property type="match status" value="1"/>
</dbReference>
<dbReference type="InterPro" id="IPR003594">
    <property type="entry name" value="HATPase_dom"/>
</dbReference>
<evidence type="ECO:0000259" key="11">
    <source>
        <dbReference type="PROSITE" id="PS50109"/>
    </source>
</evidence>
<keyword evidence="12" id="KW-0723">Serine/threonine-protein kinase</keyword>
<dbReference type="InterPro" id="IPR036890">
    <property type="entry name" value="HATPase_C_sf"/>
</dbReference>
<dbReference type="Pfam" id="PF00512">
    <property type="entry name" value="HisKA"/>
    <property type="match status" value="1"/>
</dbReference>
<evidence type="ECO:0000256" key="2">
    <source>
        <dbReference type="ARBA" id="ARBA00012438"/>
    </source>
</evidence>
<dbReference type="SMART" id="SM00388">
    <property type="entry name" value="HisKA"/>
    <property type="match status" value="1"/>
</dbReference>
<dbReference type="Gene3D" id="1.10.287.130">
    <property type="match status" value="1"/>
</dbReference>
<keyword evidence="6 12" id="KW-0418">Kinase</keyword>
<evidence type="ECO:0000256" key="8">
    <source>
        <dbReference type="ARBA" id="ARBA00023012"/>
    </source>
</evidence>
<evidence type="ECO:0000256" key="4">
    <source>
        <dbReference type="ARBA" id="ARBA00022679"/>
    </source>
</evidence>
<reference evidence="12 13" key="1">
    <citation type="submission" date="2016-09" db="EMBL/GenBank/DDBJ databases">
        <title>Rhizobium sp. nov., a novel species isolated from the rice rhizosphere.</title>
        <authorList>
            <person name="Zhao J."/>
            <person name="Zhang X."/>
        </authorList>
    </citation>
    <scope>NUCLEOTIDE SEQUENCE [LARGE SCALE GENOMIC DNA]</scope>
    <source>
        <strain evidence="12 13">1.7048</strain>
    </source>
</reference>
<feature type="transmembrane region" description="Helical" evidence="10">
    <location>
        <begin position="61"/>
        <end position="80"/>
    </location>
</feature>
<dbReference type="PROSITE" id="PS51257">
    <property type="entry name" value="PROKAR_LIPOPROTEIN"/>
    <property type="match status" value="1"/>
</dbReference>
<keyword evidence="5" id="KW-0547">Nucleotide-binding</keyword>
<keyword evidence="10" id="KW-0472">Membrane</keyword>
<comment type="catalytic activity">
    <reaction evidence="1">
        <text>ATP + protein L-histidine = ADP + protein N-phospho-L-histidine.</text>
        <dbReference type="EC" id="2.7.13.3"/>
    </reaction>
</comment>
<keyword evidence="3" id="KW-0597">Phosphoprotein</keyword>
<evidence type="ECO:0000256" key="1">
    <source>
        <dbReference type="ARBA" id="ARBA00000085"/>
    </source>
</evidence>
<keyword evidence="13" id="KW-1185">Reference proteome</keyword>
<feature type="transmembrane region" description="Helical" evidence="10">
    <location>
        <begin position="12"/>
        <end position="32"/>
    </location>
</feature>
<dbReference type="PANTHER" id="PTHR43065">
    <property type="entry name" value="SENSOR HISTIDINE KINASE"/>
    <property type="match status" value="1"/>
</dbReference>
<dbReference type="InterPro" id="IPR004358">
    <property type="entry name" value="Sig_transdc_His_kin-like_C"/>
</dbReference>
<name>A0A1Q9AR11_9HYPH</name>
<sequence>MRAARPTFFRYLAEAPLLWCAIFVLACLIFIADTVTKREIAFAVLHVVVILMAVRTGRVGAILAVAVGCVALTVTSYALTPHGSQEAGLANAALSLLAIGASTWLAMRLERLQAASRRAQGELARMSRIVLMGELSASIAHEVSQPVTAIAAHGHAALRWLSASPPNEHEARQALRRIVGDAERAGEVVARVRRLVARAEPRHEPLDLSETVAEALALMRGELRRHDIALRTELADDLPAVSGDRVQLQQIVLNFVLNAADAMAETPADVRDLLVSTAANGASVTVSVRDTGSGVSAEAQSRLFEAFFSTKAHGMGMGLAISRSIVEAHGGQIYAAPNYPTGADFGFTLPAAAKPTPDPTDDDAHGGHDRQAPGTGQALQKAEAR</sequence>
<accession>A0A1Q9AR11</accession>
<dbReference type="InterPro" id="IPR003661">
    <property type="entry name" value="HisK_dim/P_dom"/>
</dbReference>
<dbReference type="GO" id="GO:0004674">
    <property type="term" value="F:protein serine/threonine kinase activity"/>
    <property type="evidence" value="ECO:0007669"/>
    <property type="project" value="UniProtKB-KW"/>
</dbReference>
<dbReference type="EMBL" id="MKIP01000059">
    <property type="protein sequence ID" value="OLP57850.1"/>
    <property type="molecule type" value="Genomic_DNA"/>
</dbReference>
<feature type="domain" description="Histidine kinase" evidence="11">
    <location>
        <begin position="138"/>
        <end position="353"/>
    </location>
</feature>
<dbReference type="SMART" id="SM00387">
    <property type="entry name" value="HATPase_c"/>
    <property type="match status" value="1"/>
</dbReference>
<dbReference type="SUPFAM" id="SSF47384">
    <property type="entry name" value="Homodimeric domain of signal transducing histidine kinase"/>
    <property type="match status" value="1"/>
</dbReference>
<dbReference type="GO" id="GO:0000155">
    <property type="term" value="F:phosphorelay sensor kinase activity"/>
    <property type="evidence" value="ECO:0007669"/>
    <property type="project" value="InterPro"/>
</dbReference>
<organism evidence="12 13">
    <name type="scientific">Xaviernesmea oryzae</name>
    <dbReference type="NCBI Taxonomy" id="464029"/>
    <lineage>
        <taxon>Bacteria</taxon>
        <taxon>Pseudomonadati</taxon>
        <taxon>Pseudomonadota</taxon>
        <taxon>Alphaproteobacteria</taxon>
        <taxon>Hyphomicrobiales</taxon>
        <taxon>Rhizobiaceae</taxon>
        <taxon>Rhizobium/Agrobacterium group</taxon>
        <taxon>Xaviernesmea</taxon>
    </lineage>
</organism>
<keyword evidence="8" id="KW-0902">Two-component regulatory system</keyword>
<feature type="compositionally biased region" description="Basic and acidic residues" evidence="9">
    <location>
        <begin position="362"/>
        <end position="371"/>
    </location>
</feature>
<dbReference type="InterPro" id="IPR005467">
    <property type="entry name" value="His_kinase_dom"/>
</dbReference>
<keyword evidence="10" id="KW-0812">Transmembrane</keyword>
<dbReference type="SUPFAM" id="SSF55874">
    <property type="entry name" value="ATPase domain of HSP90 chaperone/DNA topoisomerase II/histidine kinase"/>
    <property type="match status" value="1"/>
</dbReference>
<evidence type="ECO:0000313" key="13">
    <source>
        <dbReference type="Proteomes" id="UP000186364"/>
    </source>
</evidence>
<dbReference type="GO" id="GO:0005524">
    <property type="term" value="F:ATP binding"/>
    <property type="evidence" value="ECO:0007669"/>
    <property type="project" value="UniProtKB-KW"/>
</dbReference>
<evidence type="ECO:0000256" key="7">
    <source>
        <dbReference type="ARBA" id="ARBA00022840"/>
    </source>
</evidence>
<evidence type="ECO:0000256" key="3">
    <source>
        <dbReference type="ARBA" id="ARBA00022553"/>
    </source>
</evidence>
<evidence type="ECO:0000256" key="6">
    <source>
        <dbReference type="ARBA" id="ARBA00022777"/>
    </source>
</evidence>
<dbReference type="EC" id="2.7.13.3" evidence="2"/>
<keyword evidence="7" id="KW-0067">ATP-binding</keyword>
<dbReference type="RefSeq" id="WP_075629755.1">
    <property type="nucleotide sequence ID" value="NZ_FOAM01000007.1"/>
</dbReference>
<evidence type="ECO:0000256" key="5">
    <source>
        <dbReference type="ARBA" id="ARBA00022741"/>
    </source>
</evidence>
<comment type="caution">
    <text evidence="12">The sequence shown here is derived from an EMBL/GenBank/DDBJ whole genome shotgun (WGS) entry which is preliminary data.</text>
</comment>
<dbReference type="PROSITE" id="PS50109">
    <property type="entry name" value="HIS_KIN"/>
    <property type="match status" value="1"/>
</dbReference>
<feature type="transmembrane region" description="Helical" evidence="10">
    <location>
        <begin position="38"/>
        <end position="54"/>
    </location>
</feature>
<dbReference type="AlphaFoldDB" id="A0A1Q9AR11"/>
<evidence type="ECO:0000256" key="10">
    <source>
        <dbReference type="SAM" id="Phobius"/>
    </source>
</evidence>
<evidence type="ECO:0000313" key="12">
    <source>
        <dbReference type="EMBL" id="OLP57850.1"/>
    </source>
</evidence>
<dbReference type="PRINTS" id="PR00344">
    <property type="entry name" value="BCTRLSENSOR"/>
</dbReference>
<feature type="transmembrane region" description="Helical" evidence="10">
    <location>
        <begin position="92"/>
        <end position="109"/>
    </location>
</feature>
<protein>
    <recommendedName>
        <fullName evidence="2">histidine kinase</fullName>
        <ecNumber evidence="2">2.7.13.3</ecNumber>
    </recommendedName>
</protein>
<dbReference type="InterPro" id="IPR036097">
    <property type="entry name" value="HisK_dim/P_sf"/>
</dbReference>
<dbReference type="Proteomes" id="UP000186364">
    <property type="component" value="Unassembled WGS sequence"/>
</dbReference>
<dbReference type="Gene3D" id="3.30.565.10">
    <property type="entry name" value="Histidine kinase-like ATPase, C-terminal domain"/>
    <property type="match status" value="1"/>
</dbReference>
<proteinExistence type="predicted"/>
<evidence type="ECO:0000256" key="9">
    <source>
        <dbReference type="SAM" id="MobiDB-lite"/>
    </source>
</evidence>
<dbReference type="PANTHER" id="PTHR43065:SF10">
    <property type="entry name" value="PEROXIDE STRESS-ACTIVATED HISTIDINE KINASE MAK3"/>
    <property type="match status" value="1"/>
</dbReference>
<feature type="region of interest" description="Disordered" evidence="9">
    <location>
        <begin position="348"/>
        <end position="385"/>
    </location>
</feature>